<accession>A0AAD2C5I3</accession>
<evidence type="ECO:0000313" key="1">
    <source>
        <dbReference type="EMBL" id="CAJ0859770.1"/>
    </source>
</evidence>
<evidence type="ECO:0000313" key="2">
    <source>
        <dbReference type="EMBL" id="CAJ0867816.1"/>
    </source>
</evidence>
<name>A0AAD2C5I3_9RALS</name>
<gene>
    <name evidence="2" type="ORF">R77564_01412</name>
    <name evidence="1" type="ORF">R77567_01395</name>
</gene>
<organism evidence="1 4">
    <name type="scientific">Ralstonia flatus</name>
    <dbReference type="NCBI Taxonomy" id="3058601"/>
    <lineage>
        <taxon>Bacteria</taxon>
        <taxon>Pseudomonadati</taxon>
        <taxon>Pseudomonadota</taxon>
        <taxon>Betaproteobacteria</taxon>
        <taxon>Burkholderiales</taxon>
        <taxon>Burkholderiaceae</taxon>
        <taxon>Ralstonia</taxon>
    </lineage>
</organism>
<sequence length="251" mass="28276">MTANPQSKEDDDWSVTHVVEYEIATSWARINCMSRQYYRMAEEAYSRFITDSRSPIEHPGPDADPSEYIDRRERILTAAIQTIVFSAMACEAAIYDLAAIHLGDKYAESVLDKLDVLGKWLVIPKLICGKSLRPDGPAINGLRTLIPARNALVHHKSMPGIRDPDDHEKNRAIDERARRQMARILDAATPAFQTVVLLSLELNRLLGTVAGVLPIFEHDSASSRWQTDQEVRDAILGCREIDKRASVKPHY</sequence>
<dbReference type="EMBL" id="CAUDKO010000003">
    <property type="protein sequence ID" value="CAJ0859770.1"/>
    <property type="molecule type" value="Genomic_DNA"/>
</dbReference>
<protein>
    <submittedName>
        <fullName evidence="1">Uncharacterized protein</fullName>
    </submittedName>
</protein>
<dbReference type="AlphaFoldDB" id="A0AAD2C5I3"/>
<comment type="caution">
    <text evidence="1">The sequence shown here is derived from an EMBL/GenBank/DDBJ whole genome shotgun (WGS) entry which is preliminary data.</text>
</comment>
<dbReference type="Proteomes" id="UP001190491">
    <property type="component" value="Unassembled WGS sequence"/>
</dbReference>
<proteinExistence type="predicted"/>
<dbReference type="Proteomes" id="UP001189792">
    <property type="component" value="Unassembled WGS sequence"/>
</dbReference>
<keyword evidence="3" id="KW-1185">Reference proteome</keyword>
<reference evidence="1 3" key="1">
    <citation type="submission" date="2023-07" db="EMBL/GenBank/DDBJ databases">
        <authorList>
            <person name="Peeters C."/>
        </authorList>
    </citation>
    <scope>NUCLEOTIDE SEQUENCE</scope>
    <source>
        <strain evidence="2 3">LMG 32965</strain>
        <strain evidence="1">R-77567</strain>
    </source>
</reference>
<evidence type="ECO:0000313" key="3">
    <source>
        <dbReference type="Proteomes" id="UP001189792"/>
    </source>
</evidence>
<dbReference type="RefSeq" id="WP_206275313.1">
    <property type="nucleotide sequence ID" value="NZ_CAUDKO010000003.1"/>
</dbReference>
<evidence type="ECO:0000313" key="4">
    <source>
        <dbReference type="Proteomes" id="UP001190491"/>
    </source>
</evidence>
<dbReference type="EMBL" id="CAUDLI010000003">
    <property type="protein sequence ID" value="CAJ0867816.1"/>
    <property type="molecule type" value="Genomic_DNA"/>
</dbReference>